<evidence type="ECO:0000313" key="1">
    <source>
        <dbReference type="EMBL" id="MEL3959172.1"/>
    </source>
</evidence>
<dbReference type="EMBL" id="JBBYAK010000001">
    <property type="protein sequence ID" value="MEL3959172.1"/>
    <property type="molecule type" value="Genomic_DNA"/>
</dbReference>
<keyword evidence="2" id="KW-1185">Reference proteome</keyword>
<gene>
    <name evidence="1" type="ORF">NST17_18615</name>
</gene>
<accession>A0ABU9K212</accession>
<organism evidence="1 2">
    <name type="scientific">Caldifermentibacillus hisashii</name>
    <dbReference type="NCBI Taxonomy" id="996558"/>
    <lineage>
        <taxon>Bacteria</taxon>
        <taxon>Bacillati</taxon>
        <taxon>Bacillota</taxon>
        <taxon>Bacilli</taxon>
        <taxon>Bacillales</taxon>
        <taxon>Bacillaceae</taxon>
        <taxon>Caldifermentibacillus</taxon>
    </lineage>
</organism>
<sequence>MRNKPHSSAKLCFSRPKMVTRTGLVAKIGHFLPQNGDEIDSRRQNRAFFTSKWRRERGSSSKSGIFYRKMVTRLGFVAKIGHFLPQNGDENKFRRQNWAFFTAKW</sequence>
<protein>
    <submittedName>
        <fullName evidence="1">Uncharacterized protein</fullName>
    </submittedName>
</protein>
<evidence type="ECO:0000313" key="2">
    <source>
        <dbReference type="Proteomes" id="UP001459714"/>
    </source>
</evidence>
<name>A0ABU9K212_9BACI</name>
<reference evidence="1 2" key="1">
    <citation type="submission" date="2024-03" db="EMBL/GenBank/DDBJ databases">
        <title>Bacilli Hybrid Assemblies.</title>
        <authorList>
            <person name="Kovac J."/>
        </authorList>
    </citation>
    <scope>NUCLEOTIDE SEQUENCE [LARGE SCALE GENOMIC DNA]</scope>
    <source>
        <strain evidence="1 2">FSL M8-0022</strain>
    </source>
</reference>
<comment type="caution">
    <text evidence="1">The sequence shown here is derived from an EMBL/GenBank/DDBJ whole genome shotgun (WGS) entry which is preliminary data.</text>
</comment>
<dbReference type="Proteomes" id="UP001459714">
    <property type="component" value="Unassembled WGS sequence"/>
</dbReference>
<proteinExistence type="predicted"/>
<dbReference type="RefSeq" id="WP_342020842.1">
    <property type="nucleotide sequence ID" value="NZ_JBBYAK010000001.1"/>
</dbReference>